<organism evidence="2">
    <name type="scientific">Mustela putorius furo</name>
    <name type="common">European domestic ferret</name>
    <name type="synonym">Mustela furo</name>
    <dbReference type="NCBI Taxonomy" id="9669"/>
    <lineage>
        <taxon>Eukaryota</taxon>
        <taxon>Metazoa</taxon>
        <taxon>Chordata</taxon>
        <taxon>Craniata</taxon>
        <taxon>Vertebrata</taxon>
        <taxon>Euteleostomi</taxon>
        <taxon>Mammalia</taxon>
        <taxon>Eutheria</taxon>
        <taxon>Laurasiatheria</taxon>
        <taxon>Carnivora</taxon>
        <taxon>Caniformia</taxon>
        <taxon>Musteloidea</taxon>
        <taxon>Mustelidae</taxon>
        <taxon>Mustelinae</taxon>
        <taxon>Mustela</taxon>
    </lineage>
</organism>
<dbReference type="eggNOG" id="KOG0161">
    <property type="taxonomic scope" value="Eukaryota"/>
</dbReference>
<dbReference type="HOGENOM" id="CLU_2855622_0_0_1"/>
<accession>M3YF08</accession>
<sequence length="65" mass="7319">MLVKSQKEKHATEHKVKDLTEEGESLNEEISKLNRVAKVMQEAHQQTLDDLVTEGEKLSSLSTAK</sequence>
<dbReference type="STRING" id="9669.ENSMPUP00000009915"/>
<dbReference type="SUPFAM" id="SSF90257">
    <property type="entry name" value="Myosin rod fragments"/>
    <property type="match status" value="1"/>
</dbReference>
<dbReference type="OMA" id="MACLDET"/>
<dbReference type="AlphaFoldDB" id="M3YF08"/>
<feature type="region of interest" description="Disordered" evidence="1">
    <location>
        <begin position="1"/>
        <end position="23"/>
    </location>
</feature>
<dbReference type="Gene3D" id="1.20.5.340">
    <property type="match status" value="1"/>
</dbReference>
<dbReference type="GeneTree" id="ENSGT00940000160318"/>
<reference evidence="2" key="1">
    <citation type="submission" date="2024-06" db="UniProtKB">
        <authorList>
            <consortium name="Ensembl"/>
        </authorList>
    </citation>
    <scope>IDENTIFICATION</scope>
</reference>
<dbReference type="EMBL" id="AEYP01071950">
    <property type="status" value="NOT_ANNOTATED_CDS"/>
    <property type="molecule type" value="Genomic_DNA"/>
</dbReference>
<dbReference type="Ensembl" id="ENSMPUT00000010075.1">
    <property type="protein sequence ID" value="ENSMPUP00000009915.1"/>
    <property type="gene ID" value="ENSMPUG00000009990.1"/>
</dbReference>
<name>M3YF08_MUSPF</name>
<feature type="compositionally biased region" description="Basic and acidic residues" evidence="1">
    <location>
        <begin position="1"/>
        <end position="20"/>
    </location>
</feature>
<evidence type="ECO:0000313" key="2">
    <source>
        <dbReference type="Ensembl" id="ENSMPUP00000009915.1"/>
    </source>
</evidence>
<proteinExistence type="predicted"/>
<protein>
    <submittedName>
        <fullName evidence="2">Uncharacterized protein</fullName>
    </submittedName>
</protein>
<dbReference type="InParanoid" id="M3YF08"/>
<evidence type="ECO:0000256" key="1">
    <source>
        <dbReference type="SAM" id="MobiDB-lite"/>
    </source>
</evidence>